<dbReference type="InterPro" id="IPR029055">
    <property type="entry name" value="Ntn_hydrolases_N"/>
</dbReference>
<dbReference type="InterPro" id="IPR023343">
    <property type="entry name" value="Penicillin_amidase_dom1"/>
</dbReference>
<dbReference type="GO" id="GO:0046872">
    <property type="term" value="F:metal ion binding"/>
    <property type="evidence" value="ECO:0007669"/>
    <property type="project" value="UniProtKB-KW"/>
</dbReference>
<dbReference type="GO" id="GO:0017000">
    <property type="term" value="P:antibiotic biosynthetic process"/>
    <property type="evidence" value="ECO:0007669"/>
    <property type="project" value="InterPro"/>
</dbReference>
<feature type="transmembrane region" description="Helical" evidence="5">
    <location>
        <begin position="7"/>
        <end position="30"/>
    </location>
</feature>
<dbReference type="PIRSF" id="PIRSF001227">
    <property type="entry name" value="Pen_acylase"/>
    <property type="match status" value="1"/>
</dbReference>
<dbReference type="Pfam" id="PF01804">
    <property type="entry name" value="Penicil_amidase"/>
    <property type="match status" value="1"/>
</dbReference>
<evidence type="ECO:0000256" key="5">
    <source>
        <dbReference type="SAM" id="Phobius"/>
    </source>
</evidence>
<evidence type="ECO:0000313" key="7">
    <source>
        <dbReference type="Proteomes" id="UP000028824"/>
    </source>
</evidence>
<comment type="similarity">
    <text evidence="1">Belongs to the peptidase S45 family.</text>
</comment>
<name>A0A086XYX4_9RHOB</name>
<evidence type="ECO:0000256" key="2">
    <source>
        <dbReference type="ARBA" id="ARBA00022801"/>
    </source>
</evidence>
<keyword evidence="4" id="KW-0106">Calcium</keyword>
<feature type="binding site" evidence="4">
    <location>
        <position position="334"/>
    </location>
    <ligand>
        <name>Ca(2+)</name>
        <dbReference type="ChEBI" id="CHEBI:29108"/>
    </ligand>
</feature>
<dbReference type="RefSeq" id="WP_036636822.1">
    <property type="nucleotide sequence ID" value="NZ_JFZB01000010.1"/>
</dbReference>
<dbReference type="OrthoDB" id="9760084at2"/>
<keyword evidence="3" id="KW-0865">Zymogen</keyword>
<dbReference type="Proteomes" id="UP000028824">
    <property type="component" value="Unassembled WGS sequence"/>
</dbReference>
<keyword evidence="7" id="KW-1185">Reference proteome</keyword>
<keyword evidence="2" id="KW-0378">Hydrolase</keyword>
<dbReference type="eggNOG" id="COG2366">
    <property type="taxonomic scope" value="Bacteria"/>
</dbReference>
<feature type="binding site" evidence="4">
    <location>
        <position position="331"/>
    </location>
    <ligand>
        <name>Ca(2+)</name>
        <dbReference type="ChEBI" id="CHEBI:29108"/>
    </ligand>
</feature>
<evidence type="ECO:0000313" key="6">
    <source>
        <dbReference type="EMBL" id="KFI27224.1"/>
    </source>
</evidence>
<dbReference type="EMBL" id="JFZB01000010">
    <property type="protein sequence ID" value="KFI27224.1"/>
    <property type="molecule type" value="Genomic_DNA"/>
</dbReference>
<evidence type="ECO:0000256" key="1">
    <source>
        <dbReference type="ARBA" id="ARBA00006586"/>
    </source>
</evidence>
<keyword evidence="5" id="KW-0472">Membrane</keyword>
<dbReference type="InterPro" id="IPR043147">
    <property type="entry name" value="Penicillin_amidase_A-knob"/>
</dbReference>
<organism evidence="6 7">
    <name type="scientific">Paenirhodobacter enshiensis</name>
    <dbReference type="NCBI Taxonomy" id="1105367"/>
    <lineage>
        <taxon>Bacteria</taxon>
        <taxon>Pseudomonadati</taxon>
        <taxon>Pseudomonadota</taxon>
        <taxon>Alphaproteobacteria</taxon>
        <taxon>Rhodobacterales</taxon>
        <taxon>Rhodobacter group</taxon>
        <taxon>Paenirhodobacter</taxon>
    </lineage>
</organism>
<dbReference type="Gene3D" id="3.60.20.10">
    <property type="entry name" value="Glutamine Phosphoribosylpyrophosphate, subunit 1, domain 1"/>
    <property type="match status" value="1"/>
</dbReference>
<comment type="caution">
    <text evidence="6">The sequence shown here is derived from an EMBL/GenBank/DDBJ whole genome shotgun (WGS) entry which is preliminary data.</text>
</comment>
<dbReference type="PANTHER" id="PTHR34218:SF4">
    <property type="entry name" value="ACYL-HOMOSERINE LACTONE ACYLASE QUIP"/>
    <property type="match status" value="1"/>
</dbReference>
<dbReference type="InterPro" id="IPR014395">
    <property type="entry name" value="Pen/GL7ACA/AHL_acylase"/>
</dbReference>
<dbReference type="PANTHER" id="PTHR34218">
    <property type="entry name" value="PEPTIDASE S45 PENICILLIN AMIDASE"/>
    <property type="match status" value="1"/>
</dbReference>
<feature type="binding site" evidence="4">
    <location>
        <position position="195"/>
    </location>
    <ligand>
        <name>Ca(2+)</name>
        <dbReference type="ChEBI" id="CHEBI:29108"/>
    </ligand>
</feature>
<keyword evidence="4" id="KW-0479">Metal-binding</keyword>
<dbReference type="InterPro" id="IPR002692">
    <property type="entry name" value="S45"/>
</dbReference>
<dbReference type="GO" id="GO:0016811">
    <property type="term" value="F:hydrolase activity, acting on carbon-nitrogen (but not peptide) bonds, in linear amides"/>
    <property type="evidence" value="ECO:0007669"/>
    <property type="project" value="InterPro"/>
</dbReference>
<proteinExistence type="inferred from homology"/>
<keyword evidence="5" id="KW-0812">Transmembrane</keyword>
<keyword evidence="5" id="KW-1133">Transmembrane helix</keyword>
<dbReference type="SUPFAM" id="SSF56235">
    <property type="entry name" value="N-terminal nucleophile aminohydrolases (Ntn hydrolases)"/>
    <property type="match status" value="1"/>
</dbReference>
<evidence type="ECO:0000256" key="4">
    <source>
        <dbReference type="PIRSR" id="PIRSR001227-2"/>
    </source>
</evidence>
<dbReference type="CDD" id="cd03747">
    <property type="entry name" value="Ntn_PGA_like"/>
    <property type="match status" value="1"/>
</dbReference>
<dbReference type="Gene3D" id="1.10.1400.10">
    <property type="match status" value="1"/>
</dbReference>
<gene>
    <name evidence="6" type="ORF">CG50_00315</name>
</gene>
<evidence type="ECO:0000256" key="3">
    <source>
        <dbReference type="ARBA" id="ARBA00023145"/>
    </source>
</evidence>
<dbReference type="Gene3D" id="2.30.120.10">
    <property type="match status" value="1"/>
</dbReference>
<dbReference type="Gene3D" id="1.10.439.10">
    <property type="entry name" value="Penicillin Amidohydrolase, domain 1"/>
    <property type="match status" value="1"/>
</dbReference>
<protein>
    <submittedName>
        <fullName evidence="6">Penicillin acylase</fullName>
    </submittedName>
</protein>
<sequence length="819" mass="89139">MFTLFRWLVRLIAGLLALIVLAGVAIWYFAARSLPDYNATYSVGGISAPVEIVRSTEDVPHIFGANDEDAYFALGLAHAQDRLWQMTVLRRTVQGRLSEVFGASTLRTDELMRRLDLYGAAVKSVAAQDAPTRAALEAYARGVNAWIEQVNSKALGRGAPEFFVFDAPIAYWTPADSIAIQKLLAAESSPALQNEVLRARISLLGQGWVNDILPDMPGQSVPKGPEYGAIFPTVPKQMTIEDTEAPMSPFPSPALTARANAFAAAARRSAAGGTLLANDPQMGFTTPSWWYLARLQLKSGGVIGATIPGIPFILTGRSETFGWGIAPAYVDDQDLHVEELNPSDPTQYRTPGGWKPFETRRTIIEVKDAQPVTITLRWSDNGPVLPPSHFNLAAVTPPGAVMSLSWTALSESDTTLSAMRALMQAGSIDAAVKAGAGWVAPAMDVVLGDQKSVGRVTMGAIPRRDPRNVTFGRMPSPGWLPEDRWQGTLPYDDTPRDLSPQDGVAMATDAMTVNRSFPGHVSYDWGDSQRIQRLSRLMGEREVHSRESFMSIQLDTVSQAARSLLPLVGKDLWYTGAPAPEGTPERMRQQALGLLAAWDGDMNEHLPEPLIYAAWMKALQNRIIRDELGPLASEFDHLDPLFIERVFRNTDGAARWCDVLQSAPVETCTDMARMALDDALMQLKAKYGPDLQSWRWGDAHEARQDHPLLGRAAFLNWFVNIRQSVSGGDFTLARNATAGDGADPFAAVAGAGYRGVYDFADPDSSVFITATGQSGNPLSGHYDDLAGLWRRGEYIPMSLDPELAHAAAAGITRLEPATP</sequence>
<dbReference type="AlphaFoldDB" id="A0A086XYX4"/>
<reference evidence="6 7" key="1">
    <citation type="submission" date="2014-03" db="EMBL/GenBank/DDBJ databases">
        <title>Genome of Paenirhodobacter enshiensis DW2-9.</title>
        <authorList>
            <person name="Wang D."/>
            <person name="Wang G."/>
        </authorList>
    </citation>
    <scope>NUCLEOTIDE SEQUENCE [LARGE SCALE GENOMIC DNA]</scope>
    <source>
        <strain evidence="6 7">DW2-9</strain>
    </source>
</reference>
<dbReference type="InterPro" id="IPR043146">
    <property type="entry name" value="Penicillin_amidase_N_B-knob"/>
</dbReference>
<dbReference type="STRING" id="1105367.CG50_00315"/>
<comment type="cofactor">
    <cofactor evidence="4">
        <name>Ca(2+)</name>
        <dbReference type="ChEBI" id="CHEBI:29108"/>
    </cofactor>
    <text evidence="4">Binds 1 Ca(2+) ion per dimer.</text>
</comment>
<accession>A0A086XYX4</accession>